<dbReference type="PANTHER" id="PTHR42723:SF1">
    <property type="entry name" value="CHLOROPHYLL SYNTHASE, CHLOROPLASTIC"/>
    <property type="match status" value="1"/>
</dbReference>
<evidence type="ECO:0000256" key="1">
    <source>
        <dbReference type="ARBA" id="ARBA00004141"/>
    </source>
</evidence>
<dbReference type="GO" id="GO:0016757">
    <property type="term" value="F:glycosyltransferase activity"/>
    <property type="evidence" value="ECO:0007669"/>
    <property type="project" value="UniProtKB-KW"/>
</dbReference>
<gene>
    <name evidence="6" type="ORF">SAMN05216199_3324</name>
</gene>
<dbReference type="AlphaFoldDB" id="A0A1H9X162"/>
<dbReference type="RefSeq" id="WP_091760591.1">
    <property type="nucleotide sequence ID" value="NZ_FOHB01000006.1"/>
</dbReference>
<keyword evidence="6" id="KW-0328">Glycosyltransferase</keyword>
<dbReference type="OrthoDB" id="9803632at2"/>
<evidence type="ECO:0000313" key="6">
    <source>
        <dbReference type="EMBL" id="SES39932.1"/>
    </source>
</evidence>
<dbReference type="CDD" id="cd13963">
    <property type="entry name" value="PT_UbiA_2"/>
    <property type="match status" value="1"/>
</dbReference>
<sequence>MIRGVLSLLRPKQWVKNVLVAAAPLAAGTLLHADVALDTLRAFVVFCLASSATYCFNDVLDAEADARHPTKCRRPVASGVVSRPVALGLSVVLAGGALALAGPLSFALVVAGYLVVNIAYSAWLKHRPVIELGLVSSGFLLRAVGGGLATNLPLSQWFLIVTAFGSLFMVTGKRLSELTAAEHAGSVVRRSLTYYPLSYLRMILGITAGVAITAYCLWAFEVGAAHPRGVWTAISIAPFVLAIMRYALDTDLGRVEEPEQVLLRDPTLQVLGVLWLVTFAVGVTP</sequence>
<name>A0A1H9X162_9MICO</name>
<dbReference type="GO" id="GO:0016765">
    <property type="term" value="F:transferase activity, transferring alkyl or aryl (other than methyl) groups"/>
    <property type="evidence" value="ECO:0007669"/>
    <property type="project" value="InterPro"/>
</dbReference>
<dbReference type="STRING" id="587636.SAMN05216199_3324"/>
<keyword evidence="3 5" id="KW-1133">Transmembrane helix</keyword>
<keyword evidence="4 5" id="KW-0472">Membrane</keyword>
<dbReference type="InterPro" id="IPR000537">
    <property type="entry name" value="UbiA_prenyltransferase"/>
</dbReference>
<evidence type="ECO:0000256" key="3">
    <source>
        <dbReference type="ARBA" id="ARBA00022989"/>
    </source>
</evidence>
<comment type="subcellular location">
    <subcellularLocation>
        <location evidence="1">Membrane</location>
        <topology evidence="1">Multi-pass membrane protein</topology>
    </subcellularLocation>
</comment>
<organism evidence="6 7">
    <name type="scientific">Pedococcus cremeus</name>
    <dbReference type="NCBI Taxonomy" id="587636"/>
    <lineage>
        <taxon>Bacteria</taxon>
        <taxon>Bacillati</taxon>
        <taxon>Actinomycetota</taxon>
        <taxon>Actinomycetes</taxon>
        <taxon>Micrococcales</taxon>
        <taxon>Intrasporangiaceae</taxon>
        <taxon>Pedococcus</taxon>
    </lineage>
</organism>
<dbReference type="NCBIfam" id="NF008978">
    <property type="entry name" value="PRK12324.1-4"/>
    <property type="match status" value="1"/>
</dbReference>
<protein>
    <submittedName>
        <fullName evidence="6">Decaprenyl-phosphate phosphoribosyltransferase</fullName>
    </submittedName>
</protein>
<evidence type="ECO:0000256" key="5">
    <source>
        <dbReference type="SAM" id="Phobius"/>
    </source>
</evidence>
<dbReference type="PANTHER" id="PTHR42723">
    <property type="entry name" value="CHLOROPHYLL SYNTHASE"/>
    <property type="match status" value="1"/>
</dbReference>
<dbReference type="EMBL" id="FOHB01000006">
    <property type="protein sequence ID" value="SES39932.1"/>
    <property type="molecule type" value="Genomic_DNA"/>
</dbReference>
<keyword evidence="2 5" id="KW-0812">Transmembrane</keyword>
<evidence type="ECO:0000256" key="4">
    <source>
        <dbReference type="ARBA" id="ARBA00023136"/>
    </source>
</evidence>
<feature type="transmembrane region" description="Helical" evidence="5">
    <location>
        <begin position="230"/>
        <end position="248"/>
    </location>
</feature>
<accession>A0A1H9X162</accession>
<keyword evidence="6" id="KW-0808">Transferase</keyword>
<evidence type="ECO:0000256" key="2">
    <source>
        <dbReference type="ARBA" id="ARBA00022692"/>
    </source>
</evidence>
<proteinExistence type="predicted"/>
<dbReference type="Gene3D" id="1.10.357.140">
    <property type="entry name" value="UbiA prenyltransferase"/>
    <property type="match status" value="1"/>
</dbReference>
<dbReference type="InterPro" id="IPR050475">
    <property type="entry name" value="Prenyltransferase_related"/>
</dbReference>
<reference evidence="7" key="1">
    <citation type="submission" date="2016-10" db="EMBL/GenBank/DDBJ databases">
        <authorList>
            <person name="Varghese N."/>
            <person name="Submissions S."/>
        </authorList>
    </citation>
    <scope>NUCLEOTIDE SEQUENCE [LARGE SCALE GENOMIC DNA]</scope>
    <source>
        <strain evidence="7">CGMCC 1.6963</strain>
    </source>
</reference>
<evidence type="ECO:0000313" key="7">
    <source>
        <dbReference type="Proteomes" id="UP000199019"/>
    </source>
</evidence>
<feature type="transmembrane region" description="Helical" evidence="5">
    <location>
        <begin position="144"/>
        <end position="169"/>
    </location>
</feature>
<feature type="transmembrane region" description="Helical" evidence="5">
    <location>
        <begin position="199"/>
        <end position="218"/>
    </location>
</feature>
<feature type="transmembrane region" description="Helical" evidence="5">
    <location>
        <begin position="268"/>
        <end position="284"/>
    </location>
</feature>
<dbReference type="Pfam" id="PF01040">
    <property type="entry name" value="UbiA"/>
    <property type="match status" value="1"/>
</dbReference>
<keyword evidence="7" id="KW-1185">Reference proteome</keyword>
<dbReference type="Proteomes" id="UP000199019">
    <property type="component" value="Unassembled WGS sequence"/>
</dbReference>
<dbReference type="InterPro" id="IPR044878">
    <property type="entry name" value="UbiA_sf"/>
</dbReference>
<dbReference type="GO" id="GO:0016020">
    <property type="term" value="C:membrane"/>
    <property type="evidence" value="ECO:0007669"/>
    <property type="project" value="UniProtKB-SubCell"/>
</dbReference>